<evidence type="ECO:0000256" key="7">
    <source>
        <dbReference type="ARBA" id="ARBA00022967"/>
    </source>
</evidence>
<dbReference type="GO" id="GO:0005388">
    <property type="term" value="F:P-type calcium transporter activity"/>
    <property type="evidence" value="ECO:0007669"/>
    <property type="project" value="TreeGrafter"/>
</dbReference>
<dbReference type="InterPro" id="IPR023299">
    <property type="entry name" value="ATPase_P-typ_cyto_dom_N"/>
</dbReference>
<gene>
    <name evidence="12" type="ORF">AMSG_07593</name>
</gene>
<dbReference type="eggNOG" id="KOG0204">
    <property type="taxonomic scope" value="Eukaryota"/>
</dbReference>
<dbReference type="PANTHER" id="PTHR24093:SF477">
    <property type="entry name" value="CALCIUM-TRANSPORTING ATPASE"/>
    <property type="match status" value="1"/>
</dbReference>
<dbReference type="SFLD" id="SFLDF00027">
    <property type="entry name" value="p-type_atpase"/>
    <property type="match status" value="1"/>
</dbReference>
<feature type="transmembrane region" description="Helical" evidence="10">
    <location>
        <begin position="856"/>
        <end position="878"/>
    </location>
</feature>
<feature type="transmembrane region" description="Helical" evidence="10">
    <location>
        <begin position="932"/>
        <end position="952"/>
    </location>
</feature>
<dbReference type="PANTHER" id="PTHR24093">
    <property type="entry name" value="CATION TRANSPORTING ATPASE"/>
    <property type="match status" value="1"/>
</dbReference>
<reference evidence="12 13" key="1">
    <citation type="submission" date="2010-05" db="EMBL/GenBank/DDBJ databases">
        <title>The Genome Sequence of Thecamonas trahens ATCC 50062.</title>
        <authorList>
            <consortium name="The Broad Institute Genome Sequencing Platform"/>
            <person name="Russ C."/>
            <person name="Cuomo C."/>
            <person name="Shea T."/>
            <person name="Young S.K."/>
            <person name="Zeng Q."/>
            <person name="Koehrsen M."/>
            <person name="Haas B."/>
            <person name="Borodovsky M."/>
            <person name="Guigo R."/>
            <person name="Alvarado L."/>
            <person name="Berlin A."/>
            <person name="Bochicchio J."/>
            <person name="Borenstein D."/>
            <person name="Chapman S."/>
            <person name="Chen Z."/>
            <person name="Freedman E."/>
            <person name="Gellesch M."/>
            <person name="Goldberg J."/>
            <person name="Griggs A."/>
            <person name="Gujja S."/>
            <person name="Heilman E."/>
            <person name="Heiman D."/>
            <person name="Hepburn T."/>
            <person name="Howarth C."/>
            <person name="Jen D."/>
            <person name="Larson L."/>
            <person name="Mehta T."/>
            <person name="Park D."/>
            <person name="Pearson M."/>
            <person name="Roberts A."/>
            <person name="Saif S."/>
            <person name="Shenoy N."/>
            <person name="Sisk P."/>
            <person name="Stolte C."/>
            <person name="Sykes S."/>
            <person name="Thomson T."/>
            <person name="Walk T."/>
            <person name="White J."/>
            <person name="Yandava C."/>
            <person name="Burger G."/>
            <person name="Gray M.W."/>
            <person name="Holland P.W.H."/>
            <person name="King N."/>
            <person name="Lang F.B.F."/>
            <person name="Roger A.J."/>
            <person name="Ruiz-Trillo I."/>
            <person name="Lander E."/>
            <person name="Nusbaum C."/>
        </authorList>
    </citation>
    <scope>NUCLEOTIDE SEQUENCE [LARGE SCALE GENOMIC DNA]</scope>
    <source>
        <strain evidence="12 13">ATCC 50062</strain>
    </source>
</reference>
<dbReference type="InterPro" id="IPR059000">
    <property type="entry name" value="ATPase_P-type_domA"/>
</dbReference>
<dbReference type="SFLD" id="SFLDG00002">
    <property type="entry name" value="C1.7:_P-type_atpase_like"/>
    <property type="match status" value="1"/>
</dbReference>
<dbReference type="Pfam" id="PF00122">
    <property type="entry name" value="E1-E2_ATPase"/>
    <property type="match status" value="1"/>
</dbReference>
<dbReference type="SUPFAM" id="SSF56784">
    <property type="entry name" value="HAD-like"/>
    <property type="match status" value="1"/>
</dbReference>
<dbReference type="InterPro" id="IPR004014">
    <property type="entry name" value="ATPase_P-typ_cation-transptr_N"/>
</dbReference>
<dbReference type="AlphaFoldDB" id="A0A0L0DJA4"/>
<dbReference type="PRINTS" id="PR00120">
    <property type="entry name" value="HATPASE"/>
</dbReference>
<feature type="transmembrane region" description="Helical" evidence="10">
    <location>
        <begin position="82"/>
        <end position="100"/>
    </location>
</feature>
<evidence type="ECO:0000256" key="2">
    <source>
        <dbReference type="ARBA" id="ARBA00022692"/>
    </source>
</evidence>
<dbReference type="GO" id="GO:0005886">
    <property type="term" value="C:plasma membrane"/>
    <property type="evidence" value="ECO:0007669"/>
    <property type="project" value="TreeGrafter"/>
</dbReference>
<dbReference type="Gene3D" id="3.40.50.1000">
    <property type="entry name" value="HAD superfamily/HAD-like"/>
    <property type="match status" value="1"/>
</dbReference>
<dbReference type="SUPFAM" id="SSF81653">
    <property type="entry name" value="Calcium ATPase, transduction domain A"/>
    <property type="match status" value="1"/>
</dbReference>
<feature type="transmembrane region" description="Helical" evidence="10">
    <location>
        <begin position="750"/>
        <end position="769"/>
    </location>
</feature>
<evidence type="ECO:0000256" key="4">
    <source>
        <dbReference type="ARBA" id="ARBA00022741"/>
    </source>
</evidence>
<dbReference type="Gene3D" id="3.40.1110.10">
    <property type="entry name" value="Calcium-transporting ATPase, cytoplasmic domain N"/>
    <property type="match status" value="1"/>
</dbReference>
<dbReference type="InterPro" id="IPR001757">
    <property type="entry name" value="P_typ_ATPase"/>
</dbReference>
<dbReference type="InterPro" id="IPR044492">
    <property type="entry name" value="P_typ_ATPase_HD_dom"/>
</dbReference>
<dbReference type="Pfam" id="PF00689">
    <property type="entry name" value="Cation_ATPase_C"/>
    <property type="match status" value="1"/>
</dbReference>
<sequence length="964" mass="102851">MEAPAPELGLVKKVKVAGLSAAEVDRARTTYGSNDLPAAEVDSFWDKLQENFDDPLIRILVLALAVTMVLAGLGYADYREGIGIAVAVFLATFVATYSEFKNEASFQELQEKASRIKCMVFRSGELVEVEIADVVVGDSVLLQAGNRVPADGFIVDGAVEVVQASLTGESDPITKKTVPEGYTPDGTPTDELMAGNHHAFRGSLVDSGEAIMLVSHVGVETVFGKLSVEISSIEEREAPLTIKLAALADGVANVGYIGATFIAVSFLFKQFVMDNGYSLSATIAYASNWQIALHDVVTSIILAIIVVVVAVPEGLPMMIAIVLSLNMRKLLADQVLVRRLLGIETAGCMNMLFSDKTGTITYGVFQPKLLISGSASFETFAQVPEGLSEVLALALRESSSAIVSSNGEDIVGGNSSDRALLRFLSRNALLDYSGFRVEREDAILFSSVHKFSAAQIAFSEDDADGLLTSSLGPLSSSGAFFDPAPASAAAGAFAAISLYKGAAELVLSKCSSYHDENTGAVVPLKRRAISSVLSSVDELSARGYRFIAVATSSSPLAAARVEKPSGGSSLELPGDLTLVGVIGMTDEIRPESPEAMRVAEEGGIHVIMVTGDRAETAAAIAQQVGLLPPGEGLESVLTSSDMARMSDDELAARLPTLRVVARALPTDKSRLVALGQRGSGVVGMTGDGANDTSALKAADVSFAIGDGAEIAKEASDIVILDSNFASIIRAALYGRTIFKSIRKFANYQSIINLLWINLIMDTLAALAFGGEPALPRYMREAPISRDTAIISPYMWSSILWNGIGIALYSIFFLTSDMVHDLFDRAYVSPYAPEAGFHDDGSAFNDDVAQVETSEELAHQGGTVFLTAFFCFFVFLCGWNALGVRTKRLNIFEGVTKNIGFVIVVPLIFIVQVVFTLFGGSFLRTVPLDSHEWWLLIAATFLVVPWDILRKILLRLVPGGKLKDD</sequence>
<feature type="transmembrane region" description="Helical" evidence="10">
    <location>
        <begin position="790"/>
        <end position="813"/>
    </location>
</feature>
<feature type="transmembrane region" description="Helical" evidence="10">
    <location>
        <begin position="56"/>
        <end position="76"/>
    </location>
</feature>
<protein>
    <submittedName>
        <fullName evidence="12">P-type ATPase</fullName>
    </submittedName>
</protein>
<keyword evidence="5" id="KW-0067">ATP-binding</keyword>
<proteinExistence type="predicted"/>
<keyword evidence="9 10" id="KW-0472">Membrane</keyword>
<evidence type="ECO:0000256" key="6">
    <source>
        <dbReference type="ARBA" id="ARBA00022842"/>
    </source>
</evidence>
<dbReference type="InterPro" id="IPR018303">
    <property type="entry name" value="ATPase_P-typ_P_site"/>
</dbReference>
<keyword evidence="13" id="KW-1185">Reference proteome</keyword>
<feature type="transmembrane region" description="Helical" evidence="10">
    <location>
        <begin position="244"/>
        <end position="268"/>
    </location>
</feature>
<keyword evidence="8 10" id="KW-1133">Transmembrane helix</keyword>
<dbReference type="InterPro" id="IPR036412">
    <property type="entry name" value="HAD-like_sf"/>
</dbReference>
<organism evidence="12 13">
    <name type="scientific">Thecamonas trahens ATCC 50062</name>
    <dbReference type="NCBI Taxonomy" id="461836"/>
    <lineage>
        <taxon>Eukaryota</taxon>
        <taxon>Apusozoa</taxon>
        <taxon>Apusomonadida</taxon>
        <taxon>Apusomonadidae</taxon>
        <taxon>Thecamonas</taxon>
    </lineage>
</organism>
<accession>A0A0L0DJA4</accession>
<evidence type="ECO:0000256" key="10">
    <source>
        <dbReference type="SAM" id="Phobius"/>
    </source>
</evidence>
<dbReference type="SUPFAM" id="SSF81665">
    <property type="entry name" value="Calcium ATPase, transmembrane domain M"/>
    <property type="match status" value="1"/>
</dbReference>
<dbReference type="RefSeq" id="XP_013756075.1">
    <property type="nucleotide sequence ID" value="XM_013900621.1"/>
</dbReference>
<dbReference type="InterPro" id="IPR006068">
    <property type="entry name" value="ATPase_P-typ_cation-transptr_C"/>
</dbReference>
<evidence type="ECO:0000256" key="1">
    <source>
        <dbReference type="ARBA" id="ARBA00004141"/>
    </source>
</evidence>
<keyword evidence="6" id="KW-0460">Magnesium</keyword>
<comment type="subcellular location">
    <subcellularLocation>
        <location evidence="1">Membrane</location>
        <topology evidence="1">Multi-pass membrane protein</topology>
    </subcellularLocation>
</comment>
<feature type="transmembrane region" description="Helical" evidence="10">
    <location>
        <begin position="898"/>
        <end position="920"/>
    </location>
</feature>
<dbReference type="PROSITE" id="PS00154">
    <property type="entry name" value="ATPASE_E1_E2"/>
    <property type="match status" value="1"/>
</dbReference>
<dbReference type="Gene3D" id="2.70.150.10">
    <property type="entry name" value="Calcium-transporting ATPase, cytoplasmic transduction domain A"/>
    <property type="match status" value="1"/>
</dbReference>
<keyword evidence="3" id="KW-0479">Metal-binding</keyword>
<dbReference type="GO" id="GO:0016887">
    <property type="term" value="F:ATP hydrolysis activity"/>
    <property type="evidence" value="ECO:0007669"/>
    <property type="project" value="InterPro"/>
</dbReference>
<feature type="domain" description="Cation-transporting P-type ATPase N-terminal" evidence="11">
    <location>
        <begin position="4"/>
        <end position="72"/>
    </location>
</feature>
<keyword evidence="2 10" id="KW-0812">Transmembrane</keyword>
<dbReference type="Proteomes" id="UP000054408">
    <property type="component" value="Unassembled WGS sequence"/>
</dbReference>
<dbReference type="Pfam" id="PF13246">
    <property type="entry name" value="Cation_ATPase"/>
    <property type="match status" value="1"/>
</dbReference>
<dbReference type="GeneID" id="25566480"/>
<dbReference type="STRING" id="461836.A0A0L0DJA4"/>
<dbReference type="Pfam" id="PF08282">
    <property type="entry name" value="Hydrolase_3"/>
    <property type="match status" value="1"/>
</dbReference>
<dbReference type="PRINTS" id="PR00119">
    <property type="entry name" value="CATATPASE"/>
</dbReference>
<dbReference type="GO" id="GO:0046872">
    <property type="term" value="F:metal ion binding"/>
    <property type="evidence" value="ECO:0007669"/>
    <property type="project" value="UniProtKB-KW"/>
</dbReference>
<evidence type="ECO:0000313" key="13">
    <source>
        <dbReference type="Proteomes" id="UP000054408"/>
    </source>
</evidence>
<dbReference type="OMA" id="VGVYDEI"/>
<dbReference type="GO" id="GO:0005524">
    <property type="term" value="F:ATP binding"/>
    <property type="evidence" value="ECO:0007669"/>
    <property type="project" value="UniProtKB-KW"/>
</dbReference>
<dbReference type="EMBL" id="GL349467">
    <property type="protein sequence ID" value="KNC51408.1"/>
    <property type="molecule type" value="Genomic_DNA"/>
</dbReference>
<keyword evidence="7" id="KW-1278">Translocase</keyword>
<dbReference type="OrthoDB" id="3352408at2759"/>
<evidence type="ECO:0000256" key="9">
    <source>
        <dbReference type="ARBA" id="ARBA00023136"/>
    </source>
</evidence>
<dbReference type="InterPro" id="IPR023214">
    <property type="entry name" value="HAD_sf"/>
</dbReference>
<evidence type="ECO:0000256" key="5">
    <source>
        <dbReference type="ARBA" id="ARBA00022840"/>
    </source>
</evidence>
<dbReference type="NCBIfam" id="TIGR01494">
    <property type="entry name" value="ATPase_P-type"/>
    <property type="match status" value="2"/>
</dbReference>
<dbReference type="SMART" id="SM00831">
    <property type="entry name" value="Cation_ATPase_N"/>
    <property type="match status" value="1"/>
</dbReference>
<dbReference type="SUPFAM" id="SSF81660">
    <property type="entry name" value="Metal cation-transporting ATPase, ATP-binding domain N"/>
    <property type="match status" value="1"/>
</dbReference>
<evidence type="ECO:0000256" key="8">
    <source>
        <dbReference type="ARBA" id="ARBA00022989"/>
    </source>
</evidence>
<dbReference type="Pfam" id="PF00690">
    <property type="entry name" value="Cation_ATPase_N"/>
    <property type="match status" value="1"/>
</dbReference>
<dbReference type="InterPro" id="IPR008250">
    <property type="entry name" value="ATPase_P-typ_transduc_dom_A_sf"/>
</dbReference>
<dbReference type="Gene3D" id="1.20.1110.10">
    <property type="entry name" value="Calcium-transporting ATPase, transmembrane domain"/>
    <property type="match status" value="2"/>
</dbReference>
<keyword evidence="4" id="KW-0547">Nucleotide-binding</keyword>
<evidence type="ECO:0000259" key="11">
    <source>
        <dbReference type="SMART" id="SM00831"/>
    </source>
</evidence>
<dbReference type="InterPro" id="IPR023298">
    <property type="entry name" value="ATPase_P-typ_TM_dom_sf"/>
</dbReference>
<dbReference type="SFLD" id="SFLDS00003">
    <property type="entry name" value="Haloacid_Dehalogenase"/>
    <property type="match status" value="1"/>
</dbReference>
<feature type="transmembrane region" description="Helical" evidence="10">
    <location>
        <begin position="300"/>
        <end position="323"/>
    </location>
</feature>
<evidence type="ECO:0000256" key="3">
    <source>
        <dbReference type="ARBA" id="ARBA00022723"/>
    </source>
</evidence>
<name>A0A0L0DJA4_THETB</name>
<evidence type="ECO:0000313" key="12">
    <source>
        <dbReference type="EMBL" id="KNC51408.1"/>
    </source>
</evidence>